<dbReference type="AlphaFoldDB" id="A0A074ZAQ5"/>
<dbReference type="CTD" id="20322285"/>
<feature type="compositionally biased region" description="Basic and acidic residues" evidence="1">
    <location>
        <begin position="54"/>
        <end position="63"/>
    </location>
</feature>
<accession>A0A074ZAQ5</accession>
<feature type="compositionally biased region" description="Polar residues" evidence="1">
    <location>
        <begin position="43"/>
        <end position="52"/>
    </location>
</feature>
<dbReference type="GeneID" id="20322285"/>
<name>A0A074ZAQ5_OPIVI</name>
<dbReference type="EMBL" id="KL596820">
    <property type="protein sequence ID" value="KER24168.1"/>
    <property type="molecule type" value="Genomic_DNA"/>
</dbReference>
<dbReference type="OrthoDB" id="159395at2759"/>
<evidence type="ECO:0000313" key="3">
    <source>
        <dbReference type="Proteomes" id="UP000054324"/>
    </source>
</evidence>
<protein>
    <submittedName>
        <fullName evidence="2">Uncharacterized protein</fullName>
    </submittedName>
</protein>
<proteinExistence type="predicted"/>
<organism evidence="2 3">
    <name type="scientific">Opisthorchis viverrini</name>
    <name type="common">Southeast Asian liver fluke</name>
    <dbReference type="NCBI Taxonomy" id="6198"/>
    <lineage>
        <taxon>Eukaryota</taxon>
        <taxon>Metazoa</taxon>
        <taxon>Spiralia</taxon>
        <taxon>Lophotrochozoa</taxon>
        <taxon>Platyhelminthes</taxon>
        <taxon>Trematoda</taxon>
        <taxon>Digenea</taxon>
        <taxon>Opisthorchiida</taxon>
        <taxon>Opisthorchiata</taxon>
        <taxon>Opisthorchiidae</taxon>
        <taxon>Opisthorchis</taxon>
    </lineage>
</organism>
<dbReference type="KEGG" id="ovi:T265_08106"/>
<keyword evidence="3" id="KW-1185">Reference proteome</keyword>
<evidence type="ECO:0000256" key="1">
    <source>
        <dbReference type="SAM" id="MobiDB-lite"/>
    </source>
</evidence>
<gene>
    <name evidence="2" type="ORF">T265_08106</name>
</gene>
<evidence type="ECO:0000313" key="2">
    <source>
        <dbReference type="EMBL" id="KER24168.1"/>
    </source>
</evidence>
<reference evidence="2 3" key="1">
    <citation type="submission" date="2013-11" db="EMBL/GenBank/DDBJ databases">
        <title>Opisthorchis viverrini - life in the bile duct.</title>
        <authorList>
            <person name="Young N.D."/>
            <person name="Nagarajan N."/>
            <person name="Lin S.J."/>
            <person name="Korhonen P.K."/>
            <person name="Jex A.R."/>
            <person name="Hall R.S."/>
            <person name="Safavi-Hemami H."/>
            <person name="Kaewkong W."/>
            <person name="Bertrand D."/>
            <person name="Gao S."/>
            <person name="Seet Q."/>
            <person name="Wongkham S."/>
            <person name="Teh B.T."/>
            <person name="Wongkham C."/>
            <person name="Intapan P.M."/>
            <person name="Maleewong W."/>
            <person name="Yang X."/>
            <person name="Hu M."/>
            <person name="Wang Z."/>
            <person name="Hofmann A."/>
            <person name="Sternberg P.W."/>
            <person name="Tan P."/>
            <person name="Wang J."/>
            <person name="Gasser R.B."/>
        </authorList>
    </citation>
    <scope>NUCLEOTIDE SEQUENCE [LARGE SCALE GENOMIC DNA]</scope>
</reference>
<sequence>MAVVLILRKSVYRHARNYKQTVIPFEAGSAVLIDGANTRKSRQNGSGQAEQAEQTERENAWSDPRLESFRKERLITMKQTLGQYEAALRHLVDCSDSCKAVPECFHTKIDSLATETSAKWSAKNENPHPEQIVIFNSNFILPVKPTYAEKLRNTVQLFYPSWESSAVRISRNSGQWLNTQPFGQEWLIS</sequence>
<feature type="region of interest" description="Disordered" evidence="1">
    <location>
        <begin position="37"/>
        <end position="63"/>
    </location>
</feature>
<dbReference type="RefSeq" id="XP_009172077.1">
    <property type="nucleotide sequence ID" value="XM_009173813.1"/>
</dbReference>
<dbReference type="Proteomes" id="UP000054324">
    <property type="component" value="Unassembled WGS sequence"/>
</dbReference>